<proteinExistence type="inferred from homology"/>
<dbReference type="InterPro" id="IPR002347">
    <property type="entry name" value="SDR_fam"/>
</dbReference>
<dbReference type="SUPFAM" id="SSF51735">
    <property type="entry name" value="NAD(P)-binding Rossmann-fold domains"/>
    <property type="match status" value="1"/>
</dbReference>
<reference evidence="3 4" key="1">
    <citation type="journal article" date="2018" name="J. Microbiol.">
        <title>Baekduia soli gen. nov., sp. nov., a novel bacterium isolated from the soil of Baekdu Mountain and proposal of a novel family name, Baekduiaceae fam. nov.</title>
        <authorList>
            <person name="An D.S."/>
            <person name="Siddiqi M.Z."/>
            <person name="Kim K.H."/>
            <person name="Yu H.S."/>
            <person name="Im W.T."/>
        </authorList>
    </citation>
    <scope>NUCLEOTIDE SEQUENCE [LARGE SCALE GENOMIC DNA]</scope>
    <source>
        <strain evidence="3 4">BR7-21</strain>
    </source>
</reference>
<dbReference type="PRINTS" id="PR00080">
    <property type="entry name" value="SDRFAMILY"/>
</dbReference>
<dbReference type="PRINTS" id="PR00081">
    <property type="entry name" value="GDHRDH"/>
</dbReference>
<dbReference type="InterPro" id="IPR020904">
    <property type="entry name" value="Sc_DH/Rdtase_CS"/>
</dbReference>
<dbReference type="GO" id="GO:0016491">
    <property type="term" value="F:oxidoreductase activity"/>
    <property type="evidence" value="ECO:0007669"/>
    <property type="project" value="UniProtKB-KW"/>
</dbReference>
<organism evidence="3 4">
    <name type="scientific">Baekduia soli</name>
    <dbReference type="NCBI Taxonomy" id="496014"/>
    <lineage>
        <taxon>Bacteria</taxon>
        <taxon>Bacillati</taxon>
        <taxon>Actinomycetota</taxon>
        <taxon>Thermoleophilia</taxon>
        <taxon>Solirubrobacterales</taxon>
        <taxon>Baekduiaceae</taxon>
        <taxon>Baekduia</taxon>
    </lineage>
</organism>
<dbReference type="PROSITE" id="PS00061">
    <property type="entry name" value="ADH_SHORT"/>
    <property type="match status" value="1"/>
</dbReference>
<evidence type="ECO:0000313" key="3">
    <source>
        <dbReference type="EMBL" id="QEC48764.1"/>
    </source>
</evidence>
<dbReference type="InterPro" id="IPR036291">
    <property type="entry name" value="NAD(P)-bd_dom_sf"/>
</dbReference>
<evidence type="ECO:0000256" key="2">
    <source>
        <dbReference type="ARBA" id="ARBA00023002"/>
    </source>
</evidence>
<dbReference type="PANTHER" id="PTHR24321">
    <property type="entry name" value="DEHYDROGENASES, SHORT CHAIN"/>
    <property type="match status" value="1"/>
</dbReference>
<keyword evidence="4" id="KW-1185">Reference proteome</keyword>
<evidence type="ECO:0000313" key="4">
    <source>
        <dbReference type="Proteomes" id="UP000321805"/>
    </source>
</evidence>
<evidence type="ECO:0000256" key="1">
    <source>
        <dbReference type="ARBA" id="ARBA00006484"/>
    </source>
</evidence>
<dbReference type="RefSeq" id="WP_146920665.1">
    <property type="nucleotide sequence ID" value="NZ_CP042430.1"/>
</dbReference>
<dbReference type="Gene3D" id="3.40.50.720">
    <property type="entry name" value="NAD(P)-binding Rossmann-like Domain"/>
    <property type="match status" value="1"/>
</dbReference>
<dbReference type="CDD" id="cd05233">
    <property type="entry name" value="SDR_c"/>
    <property type="match status" value="1"/>
</dbReference>
<accession>A0A5B8U6Q1</accession>
<dbReference type="Proteomes" id="UP000321805">
    <property type="component" value="Chromosome"/>
</dbReference>
<name>A0A5B8U6Q1_9ACTN</name>
<comment type="similarity">
    <text evidence="1">Belongs to the short-chain dehydrogenases/reductases (SDR) family.</text>
</comment>
<dbReference type="KEGG" id="bsol:FSW04_15080"/>
<dbReference type="AlphaFoldDB" id="A0A5B8U6Q1"/>
<dbReference type="Pfam" id="PF13561">
    <property type="entry name" value="adh_short_C2"/>
    <property type="match status" value="1"/>
</dbReference>
<keyword evidence="2" id="KW-0560">Oxidoreductase</keyword>
<dbReference type="FunFam" id="3.40.50.720:FF:000084">
    <property type="entry name" value="Short-chain dehydrogenase reductase"/>
    <property type="match status" value="1"/>
</dbReference>
<protein>
    <submittedName>
        <fullName evidence="3">SDR family oxidoreductase</fullName>
    </submittedName>
</protein>
<dbReference type="EMBL" id="CP042430">
    <property type="protein sequence ID" value="QEC48764.1"/>
    <property type="molecule type" value="Genomic_DNA"/>
</dbReference>
<sequence>MSRVLVTGGASGIGLATAQLLLDDGAEVVSLDRRESPLDGVRSVVADVTDAAALASAADEIGPGLDGLVCAAGIWDVEGDGSPSRLSLEVWERTLAVNLTGTMLTVRAFVDGLADDGAIVTIGSVAALSAMPGRDAYTATKGAITALTRAWAIDYSRRGIRVNCVCPGPTQTPMIEELLRVAAEQDRTIGLPQQRVAEAPEIASVIAFLLSPAASYVSGQILAVDGGATAALAGLPFPRRRPREA</sequence>
<gene>
    <name evidence="3" type="ORF">FSW04_15080</name>
</gene>
<dbReference type="OrthoDB" id="517007at2"/>
<dbReference type="PANTHER" id="PTHR24321:SF8">
    <property type="entry name" value="ESTRADIOL 17-BETA-DEHYDROGENASE 8-RELATED"/>
    <property type="match status" value="1"/>
</dbReference>